<gene>
    <name evidence="3" type="ORF">EOI86_07855</name>
</gene>
<dbReference type="AlphaFoldDB" id="A0A437QXB6"/>
<feature type="transmembrane region" description="Helical" evidence="1">
    <location>
        <begin position="70"/>
        <end position="87"/>
    </location>
</feature>
<protein>
    <recommendedName>
        <fullName evidence="2">Sulfatase N-terminal domain-containing protein</fullName>
    </recommendedName>
</protein>
<sequence length="559" mass="61086">MDRRRSANPTKLHCTIKLLAVTGLLILFFNIEFNIYGQNWLVRPKLPIEVAIVLLCLAANATWPSFKRVGLPFAAIFLSVGALLHLIDVASSAIYGRTIDLIFDAAQIPHVLELMAVSMGWFIVAPLTLAVLAILAGTVGLFALAARYLGAQMESLAPPAGMKKAVAGLTLLVAAQAVDLTGIVTSTAMASSAPAIQAASYHAKIISLWFDDGRAVVDEYRQQRGEVRDGETTLPRLAGTNVYLIFVESYGASLLERDEHRAVIEGLYDRYDDTLNGNGREAVSTLLESPTYGGLSWLAHLTSTAGAWIDTNLEYRAYLRSDLDTMTQILRRSGYETSLVMPGIQRYWPESRLLRFDHVYTAGDLDYGGVRFGYFGIPDQFTLERIPELISKDRPNFVQLALISSHYPFRPIPPFIEDRTKILDGSVWAPAAEAAGSFTRADWADPADGYIAGAAYSLRAALDFAERHTKPDDLVIILGDHQPWSVVSGNLGGRAAPIHVISGRKDLIACFLADGYRPGLAPKRGEVLYGMDWILQRMVAHFGDRGPAEGCARPFGAAS</sequence>
<evidence type="ECO:0000313" key="4">
    <source>
        <dbReference type="Proteomes" id="UP000287447"/>
    </source>
</evidence>
<dbReference type="InterPro" id="IPR000917">
    <property type="entry name" value="Sulfatase_N"/>
</dbReference>
<evidence type="ECO:0000259" key="2">
    <source>
        <dbReference type="Pfam" id="PF00884"/>
    </source>
</evidence>
<keyword evidence="1" id="KW-0812">Transmembrane</keyword>
<feature type="transmembrane region" description="Helical" evidence="1">
    <location>
        <begin position="12"/>
        <end position="31"/>
    </location>
</feature>
<evidence type="ECO:0000313" key="3">
    <source>
        <dbReference type="EMBL" id="RVU39154.1"/>
    </source>
</evidence>
<dbReference type="SUPFAM" id="SSF53649">
    <property type="entry name" value="Alkaline phosphatase-like"/>
    <property type="match status" value="1"/>
</dbReference>
<feature type="transmembrane region" description="Helical" evidence="1">
    <location>
        <begin position="119"/>
        <end position="144"/>
    </location>
</feature>
<dbReference type="Gene3D" id="3.40.720.10">
    <property type="entry name" value="Alkaline Phosphatase, subunit A"/>
    <property type="match status" value="1"/>
</dbReference>
<proteinExistence type="predicted"/>
<dbReference type="Proteomes" id="UP000287447">
    <property type="component" value="Unassembled WGS sequence"/>
</dbReference>
<name>A0A437QXB6_9PROT</name>
<feature type="transmembrane region" description="Helical" evidence="1">
    <location>
        <begin position="165"/>
        <end position="184"/>
    </location>
</feature>
<dbReference type="Pfam" id="PF00884">
    <property type="entry name" value="Sulfatase"/>
    <property type="match status" value="1"/>
</dbReference>
<keyword evidence="1" id="KW-0472">Membrane</keyword>
<accession>A0A437QXB6</accession>
<evidence type="ECO:0000256" key="1">
    <source>
        <dbReference type="SAM" id="Phobius"/>
    </source>
</evidence>
<reference evidence="4" key="1">
    <citation type="submission" date="2019-01" db="EMBL/GenBank/DDBJ databases">
        <title>Gri0909 isolated from a small marine red alga.</title>
        <authorList>
            <person name="Kim J."/>
            <person name="Jeong S.E."/>
            <person name="Jeon C.O."/>
        </authorList>
    </citation>
    <scope>NUCLEOTIDE SEQUENCE [LARGE SCALE GENOMIC DNA]</scope>
    <source>
        <strain evidence="4">Gri0909</strain>
    </source>
</reference>
<keyword evidence="4" id="KW-1185">Reference proteome</keyword>
<keyword evidence="1" id="KW-1133">Transmembrane helix</keyword>
<dbReference type="EMBL" id="SADE01000001">
    <property type="protein sequence ID" value="RVU39154.1"/>
    <property type="molecule type" value="Genomic_DNA"/>
</dbReference>
<feature type="domain" description="Sulfatase N-terminal" evidence="2">
    <location>
        <begin position="315"/>
        <end position="418"/>
    </location>
</feature>
<feature type="transmembrane region" description="Helical" evidence="1">
    <location>
        <begin position="46"/>
        <end position="63"/>
    </location>
</feature>
<organism evidence="3 4">
    <name type="scientific">Hwanghaeella grinnelliae</name>
    <dbReference type="NCBI Taxonomy" id="2500179"/>
    <lineage>
        <taxon>Bacteria</taxon>
        <taxon>Pseudomonadati</taxon>
        <taxon>Pseudomonadota</taxon>
        <taxon>Alphaproteobacteria</taxon>
        <taxon>Rhodospirillales</taxon>
        <taxon>Rhodospirillaceae</taxon>
        <taxon>Hwanghaeella</taxon>
    </lineage>
</organism>
<comment type="caution">
    <text evidence="3">The sequence shown here is derived from an EMBL/GenBank/DDBJ whole genome shotgun (WGS) entry which is preliminary data.</text>
</comment>
<dbReference type="InterPro" id="IPR017850">
    <property type="entry name" value="Alkaline_phosphatase_core_sf"/>
</dbReference>